<sequence length="298" mass="31666">MSYLALFASALLAVSTVRAAPRPRGVYPTHNLTSAQVTPYQSYAYFASAAYCAPNTTITWTCGSRCEGNADFEPIASGGNGDSTQYWYVGYAPGHDSIIVAHQGTNPSELLSVVTDARFFLGELDPDLFPGVPSDVEVHTGFAVEQADAAVILGNVTAGIEKYGTTAITVAGHSLGAALALLDGLYLHLQIPDATVNVIDFGQPRVGNPAFALWVDENVNLTHINNKEDYVPIIPGMSLGYAQPSGEIHIQDSEQWIACDGHDNESHLCSTGDVPNIFAGDIDDHDGPYDGVEMGNDC</sequence>
<feature type="chain" id="PRO_5002316377" evidence="5">
    <location>
        <begin position="20"/>
        <end position="298"/>
    </location>
</feature>
<dbReference type="AlphaFoldDB" id="A0A0D7AK19"/>
<dbReference type="EMBL" id="KN881649">
    <property type="protein sequence ID" value="KIY51646.1"/>
    <property type="molecule type" value="Genomic_DNA"/>
</dbReference>
<evidence type="ECO:0000313" key="8">
    <source>
        <dbReference type="Proteomes" id="UP000054144"/>
    </source>
</evidence>
<evidence type="ECO:0000313" key="7">
    <source>
        <dbReference type="EMBL" id="KIY51646.1"/>
    </source>
</evidence>
<organism evidence="7 8">
    <name type="scientific">Fistulina hepatica ATCC 64428</name>
    <dbReference type="NCBI Taxonomy" id="1128425"/>
    <lineage>
        <taxon>Eukaryota</taxon>
        <taxon>Fungi</taxon>
        <taxon>Dikarya</taxon>
        <taxon>Basidiomycota</taxon>
        <taxon>Agaricomycotina</taxon>
        <taxon>Agaricomycetes</taxon>
        <taxon>Agaricomycetidae</taxon>
        <taxon>Agaricales</taxon>
        <taxon>Fistulinaceae</taxon>
        <taxon>Fistulina</taxon>
    </lineage>
</organism>
<feature type="signal peptide" evidence="5">
    <location>
        <begin position="1"/>
        <end position="19"/>
    </location>
</feature>
<keyword evidence="1" id="KW-1015">Disulfide bond</keyword>
<dbReference type="Proteomes" id="UP000054144">
    <property type="component" value="Unassembled WGS sequence"/>
</dbReference>
<dbReference type="OrthoDB" id="426718at2759"/>
<dbReference type="SUPFAM" id="SSF53474">
    <property type="entry name" value="alpha/beta-Hydrolases"/>
    <property type="match status" value="1"/>
</dbReference>
<accession>A0A0D7AK19</accession>
<dbReference type="GO" id="GO:0006629">
    <property type="term" value="P:lipid metabolic process"/>
    <property type="evidence" value="ECO:0007669"/>
    <property type="project" value="InterPro"/>
</dbReference>
<feature type="domain" description="Fungal lipase-type" evidence="6">
    <location>
        <begin position="100"/>
        <end position="237"/>
    </location>
</feature>
<keyword evidence="8" id="KW-1185">Reference proteome</keyword>
<dbReference type="PANTHER" id="PTHR45856">
    <property type="entry name" value="ALPHA/BETA-HYDROLASES SUPERFAMILY PROTEIN"/>
    <property type="match status" value="1"/>
</dbReference>
<evidence type="ECO:0000256" key="3">
    <source>
        <dbReference type="ARBA" id="ARBA00047591"/>
    </source>
</evidence>
<evidence type="ECO:0000259" key="6">
    <source>
        <dbReference type="Pfam" id="PF01764"/>
    </source>
</evidence>
<dbReference type="PANTHER" id="PTHR45856:SF25">
    <property type="entry name" value="FUNGAL LIPASE-LIKE DOMAIN-CONTAINING PROTEIN"/>
    <property type="match status" value="1"/>
</dbReference>
<evidence type="ECO:0000256" key="2">
    <source>
        <dbReference type="ARBA" id="ARBA00043996"/>
    </source>
</evidence>
<dbReference type="InterPro" id="IPR002921">
    <property type="entry name" value="Fungal_lipase-type"/>
</dbReference>
<dbReference type="Pfam" id="PF01764">
    <property type="entry name" value="Lipase_3"/>
    <property type="match status" value="1"/>
</dbReference>
<dbReference type="CDD" id="cd00519">
    <property type="entry name" value="Lipase_3"/>
    <property type="match status" value="1"/>
</dbReference>
<reference evidence="7 8" key="1">
    <citation type="journal article" date="2015" name="Fungal Genet. Biol.">
        <title>Evolution of novel wood decay mechanisms in Agaricales revealed by the genome sequences of Fistulina hepatica and Cylindrobasidium torrendii.</title>
        <authorList>
            <person name="Floudas D."/>
            <person name="Held B.W."/>
            <person name="Riley R."/>
            <person name="Nagy L.G."/>
            <person name="Koehler G."/>
            <person name="Ransdell A.S."/>
            <person name="Younus H."/>
            <person name="Chow J."/>
            <person name="Chiniquy J."/>
            <person name="Lipzen A."/>
            <person name="Tritt A."/>
            <person name="Sun H."/>
            <person name="Haridas S."/>
            <person name="LaButti K."/>
            <person name="Ohm R.A."/>
            <person name="Kues U."/>
            <person name="Blanchette R.A."/>
            <person name="Grigoriev I.V."/>
            <person name="Minto R.E."/>
            <person name="Hibbett D.S."/>
        </authorList>
    </citation>
    <scope>NUCLEOTIDE SEQUENCE [LARGE SCALE GENOMIC DNA]</scope>
    <source>
        <strain evidence="7 8">ATCC 64428</strain>
    </source>
</reference>
<comment type="catalytic activity">
    <reaction evidence="4">
        <text>a monoacylglycerol + H2O = glycerol + a fatty acid + H(+)</text>
        <dbReference type="Rhea" id="RHEA:15245"/>
        <dbReference type="ChEBI" id="CHEBI:15377"/>
        <dbReference type="ChEBI" id="CHEBI:15378"/>
        <dbReference type="ChEBI" id="CHEBI:17408"/>
        <dbReference type="ChEBI" id="CHEBI:17754"/>
        <dbReference type="ChEBI" id="CHEBI:28868"/>
    </reaction>
</comment>
<evidence type="ECO:0000256" key="5">
    <source>
        <dbReference type="SAM" id="SignalP"/>
    </source>
</evidence>
<dbReference type="InterPro" id="IPR051218">
    <property type="entry name" value="Sec_MonoDiacylglyc_Lipase"/>
</dbReference>
<evidence type="ECO:0000256" key="4">
    <source>
        <dbReference type="ARBA" id="ARBA00048461"/>
    </source>
</evidence>
<comment type="similarity">
    <text evidence="2">Belongs to the AB hydrolase superfamily. Lipase family. Class 3 subfamily.</text>
</comment>
<dbReference type="Gene3D" id="3.40.50.1820">
    <property type="entry name" value="alpha/beta hydrolase"/>
    <property type="match status" value="1"/>
</dbReference>
<evidence type="ECO:0000256" key="1">
    <source>
        <dbReference type="ARBA" id="ARBA00023157"/>
    </source>
</evidence>
<proteinExistence type="inferred from homology"/>
<keyword evidence="5" id="KW-0732">Signal</keyword>
<name>A0A0D7AK19_9AGAR</name>
<dbReference type="InterPro" id="IPR029058">
    <property type="entry name" value="AB_hydrolase_fold"/>
</dbReference>
<gene>
    <name evidence="7" type="ORF">FISHEDRAFT_70621</name>
</gene>
<protein>
    <submittedName>
        <fullName evidence="7">Lipase</fullName>
    </submittedName>
</protein>
<comment type="catalytic activity">
    <reaction evidence="3">
        <text>a diacylglycerol + H2O = a monoacylglycerol + a fatty acid + H(+)</text>
        <dbReference type="Rhea" id="RHEA:32731"/>
        <dbReference type="ChEBI" id="CHEBI:15377"/>
        <dbReference type="ChEBI" id="CHEBI:15378"/>
        <dbReference type="ChEBI" id="CHEBI:17408"/>
        <dbReference type="ChEBI" id="CHEBI:18035"/>
        <dbReference type="ChEBI" id="CHEBI:28868"/>
    </reaction>
</comment>